<reference evidence="2 3" key="1">
    <citation type="submission" date="2022-06" db="EMBL/GenBank/DDBJ databases">
        <title>Actinoplanes abujensis sp. nov., isolated from Nigerian arid soil.</title>
        <authorList>
            <person name="Ding P."/>
        </authorList>
    </citation>
    <scope>NUCLEOTIDE SEQUENCE [LARGE SCALE GENOMIC DNA]</scope>
    <source>
        <strain evidence="3">TRM88002</strain>
    </source>
</reference>
<sequence>MRILPWVGAATVAVAAGVLVTGNLAQAADEPPSLVEDYVHPGSEQILAQYGLKVFKGDGHIMFTERKNIDVDGQCATAEIQIEQMVDVDPYSYLYCFKTIGTSGFLTLEVPSTFGVRAGNVPVEATASTPEGEKTYDVPANRPVPIYPGTDDELPQAVLVELRLNG</sequence>
<feature type="chain" id="PRO_5045366508" description="Secreted protein" evidence="1">
    <location>
        <begin position="28"/>
        <end position="166"/>
    </location>
</feature>
<gene>
    <name evidence="2" type="ORF">LXN57_20310</name>
</gene>
<evidence type="ECO:0008006" key="4">
    <source>
        <dbReference type="Google" id="ProtNLM"/>
    </source>
</evidence>
<evidence type="ECO:0000256" key="1">
    <source>
        <dbReference type="SAM" id="SignalP"/>
    </source>
</evidence>
<feature type="signal peptide" evidence="1">
    <location>
        <begin position="1"/>
        <end position="27"/>
    </location>
</feature>
<dbReference type="RefSeq" id="WP_251799738.1">
    <property type="nucleotide sequence ID" value="NZ_JAMQOL010000026.1"/>
</dbReference>
<keyword evidence="3" id="KW-1185">Reference proteome</keyword>
<dbReference type="Proteomes" id="UP001523216">
    <property type="component" value="Unassembled WGS sequence"/>
</dbReference>
<organism evidence="2 3">
    <name type="scientific">Paractinoplanes hotanensis</name>
    <dbReference type="NCBI Taxonomy" id="2906497"/>
    <lineage>
        <taxon>Bacteria</taxon>
        <taxon>Bacillati</taxon>
        <taxon>Actinomycetota</taxon>
        <taxon>Actinomycetes</taxon>
        <taxon>Micromonosporales</taxon>
        <taxon>Micromonosporaceae</taxon>
        <taxon>Paractinoplanes</taxon>
    </lineage>
</organism>
<dbReference type="EMBL" id="JAMQOL010000026">
    <property type="protein sequence ID" value="MCM4079925.1"/>
    <property type="molecule type" value="Genomic_DNA"/>
</dbReference>
<evidence type="ECO:0000313" key="3">
    <source>
        <dbReference type="Proteomes" id="UP001523216"/>
    </source>
</evidence>
<comment type="caution">
    <text evidence="2">The sequence shown here is derived from an EMBL/GenBank/DDBJ whole genome shotgun (WGS) entry which is preliminary data.</text>
</comment>
<name>A0ABT0Y236_9ACTN</name>
<accession>A0ABT0Y236</accession>
<proteinExistence type="predicted"/>
<evidence type="ECO:0000313" key="2">
    <source>
        <dbReference type="EMBL" id="MCM4079925.1"/>
    </source>
</evidence>
<keyword evidence="1" id="KW-0732">Signal</keyword>
<protein>
    <recommendedName>
        <fullName evidence="4">Secreted protein</fullName>
    </recommendedName>
</protein>